<dbReference type="Proteomes" id="UP000199379">
    <property type="component" value="Unassembled WGS sequence"/>
</dbReference>
<evidence type="ECO:0000256" key="2">
    <source>
        <dbReference type="ARBA" id="ARBA00022827"/>
    </source>
</evidence>
<dbReference type="InterPro" id="IPR051312">
    <property type="entry name" value="Diverse_Substr_Oxidored"/>
</dbReference>
<organism evidence="5 6">
    <name type="scientific">Cribrihabitans marinus</name>
    <dbReference type="NCBI Taxonomy" id="1227549"/>
    <lineage>
        <taxon>Bacteria</taxon>
        <taxon>Pseudomonadati</taxon>
        <taxon>Pseudomonadota</taxon>
        <taxon>Alphaproteobacteria</taxon>
        <taxon>Rhodobacterales</taxon>
        <taxon>Paracoccaceae</taxon>
        <taxon>Cribrihabitans</taxon>
    </lineage>
</organism>
<dbReference type="InterPro" id="IPR005107">
    <property type="entry name" value="CO_DH_flav_C"/>
</dbReference>
<dbReference type="InterPro" id="IPR016166">
    <property type="entry name" value="FAD-bd_PCMH"/>
</dbReference>
<dbReference type="InterPro" id="IPR002346">
    <property type="entry name" value="Mopterin_DH_FAD-bd"/>
</dbReference>
<evidence type="ECO:0000256" key="3">
    <source>
        <dbReference type="ARBA" id="ARBA00023002"/>
    </source>
</evidence>
<dbReference type="Gene3D" id="3.30.390.50">
    <property type="entry name" value="CO dehydrogenase flavoprotein, C-terminal domain"/>
    <property type="match status" value="1"/>
</dbReference>
<dbReference type="EMBL" id="FNYD01000002">
    <property type="protein sequence ID" value="SEI68188.1"/>
    <property type="molecule type" value="Genomic_DNA"/>
</dbReference>
<dbReference type="OrthoDB" id="9814706at2"/>
<dbReference type="InterPro" id="IPR016169">
    <property type="entry name" value="FAD-bd_PCMH_sub2"/>
</dbReference>
<keyword evidence="6" id="KW-1185">Reference proteome</keyword>
<dbReference type="InterPro" id="IPR036683">
    <property type="entry name" value="CO_DH_flav_C_dom_sf"/>
</dbReference>
<proteinExistence type="predicted"/>
<dbReference type="InterPro" id="IPR036318">
    <property type="entry name" value="FAD-bd_PCMH-like_sf"/>
</dbReference>
<keyword evidence="1" id="KW-0285">Flavoprotein</keyword>
<dbReference type="InterPro" id="IPR016167">
    <property type="entry name" value="FAD-bd_PCMH_sub1"/>
</dbReference>
<protein>
    <submittedName>
        <fullName evidence="5">CO or xanthine dehydrogenase, FAD-binding subunit</fullName>
    </submittedName>
</protein>
<evidence type="ECO:0000313" key="6">
    <source>
        <dbReference type="Proteomes" id="UP000199379"/>
    </source>
</evidence>
<evidence type="ECO:0000259" key="4">
    <source>
        <dbReference type="PROSITE" id="PS51387"/>
    </source>
</evidence>
<feature type="domain" description="FAD-binding PCMH-type" evidence="4">
    <location>
        <begin position="1"/>
        <end position="168"/>
    </location>
</feature>
<dbReference type="Pfam" id="PF03450">
    <property type="entry name" value="CO_deh_flav_C"/>
    <property type="match status" value="1"/>
</dbReference>
<evidence type="ECO:0000313" key="5">
    <source>
        <dbReference type="EMBL" id="SEI68188.1"/>
    </source>
</evidence>
<dbReference type="SUPFAM" id="SSF56176">
    <property type="entry name" value="FAD-binding/transporter-associated domain-like"/>
    <property type="match status" value="1"/>
</dbReference>
<dbReference type="GO" id="GO:0071949">
    <property type="term" value="F:FAD binding"/>
    <property type="evidence" value="ECO:0007669"/>
    <property type="project" value="InterPro"/>
</dbReference>
<accession>A0A1H6SJQ1</accession>
<keyword evidence="3" id="KW-0560">Oxidoreductase</keyword>
<evidence type="ECO:0000256" key="1">
    <source>
        <dbReference type="ARBA" id="ARBA00022630"/>
    </source>
</evidence>
<dbReference type="Gene3D" id="3.30.43.10">
    <property type="entry name" value="Uridine Diphospho-n-acetylenolpyruvylglucosamine Reductase, domain 2"/>
    <property type="match status" value="1"/>
</dbReference>
<dbReference type="PANTHER" id="PTHR42659">
    <property type="entry name" value="XANTHINE DEHYDROGENASE SUBUNIT C-RELATED"/>
    <property type="match status" value="1"/>
</dbReference>
<dbReference type="STRING" id="1227549.SAMN05444007_102121"/>
<name>A0A1H6SJQ1_9RHOB</name>
<dbReference type="PROSITE" id="PS51387">
    <property type="entry name" value="FAD_PCMH"/>
    <property type="match status" value="1"/>
</dbReference>
<dbReference type="PANTHER" id="PTHR42659:SF2">
    <property type="entry name" value="XANTHINE DEHYDROGENASE SUBUNIT C-RELATED"/>
    <property type="match status" value="1"/>
</dbReference>
<dbReference type="Pfam" id="PF00941">
    <property type="entry name" value="FAD_binding_5"/>
    <property type="match status" value="1"/>
</dbReference>
<reference evidence="5 6" key="1">
    <citation type="submission" date="2016-10" db="EMBL/GenBank/DDBJ databases">
        <authorList>
            <person name="de Groot N.N."/>
        </authorList>
    </citation>
    <scope>NUCLEOTIDE SEQUENCE [LARGE SCALE GENOMIC DNA]</scope>
    <source>
        <strain evidence="5 6">DSM 29340</strain>
    </source>
</reference>
<dbReference type="RefSeq" id="WP_092362441.1">
    <property type="nucleotide sequence ID" value="NZ_BMGV01000002.1"/>
</dbReference>
<sequence>MGYHAPTDLNEALDRLAAGGVRIVAGGTDHFAARQPGPEPVPLLDVTRVAALRGITRQDDGWRIGAATSWTDIARADLPPAFDGLRAAAREVGGIQIQNAGTVAGNLCNASPAADGVPPLLTLAAEIELRSVRGTRRLPLSEFITGPRRTALAADEMVTAIHVPAPPEGARGAFHKLGARRYLVISITMSAALIGLDAAGRITVARVAVGACSAVAQRLTALESDLIGRRPGEVALAPAHLEPLAPIDDMRAGAAYRSAAAAEQVARVIRTAGEAHG</sequence>
<dbReference type="SMART" id="SM01092">
    <property type="entry name" value="CO_deh_flav_C"/>
    <property type="match status" value="1"/>
</dbReference>
<dbReference type="Gene3D" id="3.30.465.10">
    <property type="match status" value="1"/>
</dbReference>
<dbReference type="GO" id="GO:0016491">
    <property type="term" value="F:oxidoreductase activity"/>
    <property type="evidence" value="ECO:0007669"/>
    <property type="project" value="UniProtKB-KW"/>
</dbReference>
<dbReference type="AlphaFoldDB" id="A0A1H6SJQ1"/>
<dbReference type="SUPFAM" id="SSF55447">
    <property type="entry name" value="CO dehydrogenase flavoprotein C-terminal domain-like"/>
    <property type="match status" value="1"/>
</dbReference>
<keyword evidence="2" id="KW-0274">FAD</keyword>
<gene>
    <name evidence="5" type="ORF">SAMN05444007_102121</name>
</gene>